<feature type="compositionally biased region" description="Basic residues" evidence="1">
    <location>
        <begin position="216"/>
        <end position="233"/>
    </location>
</feature>
<keyword evidence="3" id="KW-1185">Reference proteome</keyword>
<evidence type="ECO:0000313" key="3">
    <source>
        <dbReference type="Proteomes" id="UP001212997"/>
    </source>
</evidence>
<name>A0AAD5V4K2_9APHY</name>
<accession>A0AAD5V4K2</accession>
<reference evidence="2" key="1">
    <citation type="submission" date="2022-07" db="EMBL/GenBank/DDBJ databases">
        <title>Genome Sequence of Physisporinus lineatus.</title>
        <authorList>
            <person name="Buettner E."/>
        </authorList>
    </citation>
    <scope>NUCLEOTIDE SEQUENCE</scope>
    <source>
        <strain evidence="2">VT162</strain>
    </source>
</reference>
<feature type="region of interest" description="Disordered" evidence="1">
    <location>
        <begin position="207"/>
        <end position="240"/>
    </location>
</feature>
<feature type="compositionally biased region" description="Polar residues" evidence="1">
    <location>
        <begin position="73"/>
        <end position="84"/>
    </location>
</feature>
<gene>
    <name evidence="2" type="ORF">NLI96_g5742</name>
</gene>
<dbReference type="EMBL" id="JANAWD010000195">
    <property type="protein sequence ID" value="KAJ3484287.1"/>
    <property type="molecule type" value="Genomic_DNA"/>
</dbReference>
<proteinExistence type="predicted"/>
<protein>
    <submittedName>
        <fullName evidence="2">Uncharacterized protein</fullName>
    </submittedName>
</protein>
<comment type="caution">
    <text evidence="2">The sequence shown here is derived from an EMBL/GenBank/DDBJ whole genome shotgun (WGS) entry which is preliminary data.</text>
</comment>
<organism evidence="2 3">
    <name type="scientific">Meripilus lineatus</name>
    <dbReference type="NCBI Taxonomy" id="2056292"/>
    <lineage>
        <taxon>Eukaryota</taxon>
        <taxon>Fungi</taxon>
        <taxon>Dikarya</taxon>
        <taxon>Basidiomycota</taxon>
        <taxon>Agaricomycotina</taxon>
        <taxon>Agaricomycetes</taxon>
        <taxon>Polyporales</taxon>
        <taxon>Meripilaceae</taxon>
        <taxon>Meripilus</taxon>
    </lineage>
</organism>
<evidence type="ECO:0000313" key="2">
    <source>
        <dbReference type="EMBL" id="KAJ3484287.1"/>
    </source>
</evidence>
<dbReference type="Proteomes" id="UP001212997">
    <property type="component" value="Unassembled WGS sequence"/>
</dbReference>
<dbReference type="AlphaFoldDB" id="A0AAD5V4K2"/>
<evidence type="ECO:0000256" key="1">
    <source>
        <dbReference type="SAM" id="MobiDB-lite"/>
    </source>
</evidence>
<sequence length="240" mass="26729">MSGDISMESGQGSSSVSLRHEIRITSQGKIKNWVTYALDFFEVGNNQYVSAHQAKGCQSEQKEPDTPLVLHTLPSSRPPQQEVGTATAEDPKKPDTTDEAKTPKKQKLPSSTATIPRLISVAEIIKREYLKKLDPANSDTGSLYGLHQYNEIGHLEEAEPSADDEEDLDDVRQREITLKLQGKNHLRMRRIAYMKITLARNEVPSLATTGVTHQKPASRKLSKSARTRLKRRLQKESSGG</sequence>
<feature type="region of interest" description="Disordered" evidence="1">
    <location>
        <begin position="52"/>
        <end position="111"/>
    </location>
</feature>
<feature type="compositionally biased region" description="Basic and acidic residues" evidence="1">
    <location>
        <begin position="89"/>
        <end position="102"/>
    </location>
</feature>